<sequence>MNCCAPAKRRSNFRTEAAKSCKVDGRSIIAFFVVKAFQQNQYLAERAVPNFLKDCKAMKEESTMPCICKPGFAGVALMLLAVMIRFSYSNAVTNPADTVALQAFRRALQDPVDLHLENWKGSNPCEMGWYGVFCTPPAGPNNITYVMELRLFQLNLSGILAPELGDLSMLMSLNLMWNKFTGGIPSSFQRLSSLQLLLLNGNQLTGSLPPELGYLPQLNRIQIDQNRISGSIPSTFGGLRSVTHLHMNDNLLNGTIPRELGALPNLVHLLLDNNAFSGALPPEIANAPKLQIIQLDNNLFGTNATIPPAWGNIRTLLKLSMRNCGISGIIPDLSGLTSLSVLDLSNNNLTGNIPFFSVLPPNMRTLDLSNNSLTGQIPNSVGSLQFLEVLMLRNNRLIGTIPQTLGTAPTFQSKNYSSVIDLQNNNLANLVNQTLATLAATSQTQVRLAGNPSICPTQSNSTTINPLCIFNLNPVVQFDIASSPVNPSDACQNCEPITVGYRLKSPGFTVFDRHDLAFTTYLSSGLNLSHHQVVLRDYTWQRGPRLAMTIQLLPERTTKFNDSEFDRLYRAFSDWLIPDGETFGPYELITFDPRATPTGGKMSGSKKGLSAVAVAGIVLGVTIFAVFVTSVVLVLKGRRHRTPIALRSQMSQLVRMARAKKNPALKVAGVRFFTFKELAKATNQFDVINEIGQGGYGKVYKATLEEENKVVAVKRAQRESLQGLNEFYTEIEFLSRVHHRNLLGLVGYCDDEGEQMLVYDYMPGGNLRHQLESHKNGGVPLDFPTRLRIAIGSARGLLYLHTEADPPIIHRDIKAANILLDNFKVAKVADFGLSKQAPVPDMYGNTPSFVSTGVKGTPGYIDPEYYLTRQLTEKSDVFSFGVVLLELITGTRAISKGKNIVREVQLRNEAGEILSLVDPDVVHYPWGPLERFMRVGLKCCEDMPEKRPDMAEVVRDLESIASSSSDTGSCSPDSYALDMPHASEGQSRYHWDDSQNSDVELSAPSVKDVSDSHDTVELLSKTVSFVRVR</sequence>
<dbReference type="PANTHER" id="PTHR45974:SF134">
    <property type="entry name" value="OS01G0960400 PROTEIN"/>
    <property type="match status" value="1"/>
</dbReference>
<dbReference type="GO" id="GO:0005524">
    <property type="term" value="F:ATP binding"/>
    <property type="evidence" value="ECO:0007669"/>
    <property type="project" value="UniProtKB-UniRule"/>
</dbReference>
<reference evidence="23" key="1">
    <citation type="submission" date="2020-06" db="EMBL/GenBank/DDBJ databases">
        <title>WGS assembly of Ceratodon purpureus strain R40.</title>
        <authorList>
            <person name="Carey S.B."/>
            <person name="Jenkins J."/>
            <person name="Shu S."/>
            <person name="Lovell J.T."/>
            <person name="Sreedasyam A."/>
            <person name="Maumus F."/>
            <person name="Tiley G.P."/>
            <person name="Fernandez-Pozo N."/>
            <person name="Barry K."/>
            <person name="Chen C."/>
            <person name="Wang M."/>
            <person name="Lipzen A."/>
            <person name="Daum C."/>
            <person name="Saski C.A."/>
            <person name="Payton A.C."/>
            <person name="Mcbreen J.C."/>
            <person name="Conrad R.E."/>
            <person name="Kollar L.M."/>
            <person name="Olsson S."/>
            <person name="Huttunen S."/>
            <person name="Landis J.B."/>
            <person name="Wickett N.J."/>
            <person name="Johnson M.G."/>
            <person name="Rensing S.A."/>
            <person name="Grimwood J."/>
            <person name="Schmutz J."/>
            <person name="Mcdaniel S.F."/>
        </authorList>
    </citation>
    <scope>NUCLEOTIDE SEQUENCE</scope>
    <source>
        <strain evidence="23">R40</strain>
    </source>
</reference>
<evidence type="ECO:0000256" key="17">
    <source>
        <dbReference type="ARBA" id="ARBA00047899"/>
    </source>
</evidence>
<dbReference type="EMBL" id="CM026428">
    <property type="protein sequence ID" value="KAG0566524.1"/>
    <property type="molecule type" value="Genomic_DNA"/>
</dbReference>
<evidence type="ECO:0000259" key="22">
    <source>
        <dbReference type="PROSITE" id="PS50011"/>
    </source>
</evidence>
<keyword evidence="14 21" id="KW-0472">Membrane</keyword>
<keyword evidence="11" id="KW-0418">Kinase</keyword>
<feature type="binding site" evidence="19">
    <location>
        <position position="714"/>
    </location>
    <ligand>
        <name>ATP</name>
        <dbReference type="ChEBI" id="CHEBI:30616"/>
    </ligand>
</feature>
<evidence type="ECO:0000256" key="9">
    <source>
        <dbReference type="ARBA" id="ARBA00022737"/>
    </source>
</evidence>
<dbReference type="PANTHER" id="PTHR45974">
    <property type="entry name" value="RECEPTOR-LIKE PROTEIN 55"/>
    <property type="match status" value="1"/>
</dbReference>
<evidence type="ECO:0000256" key="20">
    <source>
        <dbReference type="SAM" id="MobiDB-lite"/>
    </source>
</evidence>
<dbReference type="PROSITE" id="PS51450">
    <property type="entry name" value="LRR"/>
    <property type="match status" value="1"/>
</dbReference>
<keyword evidence="12 19" id="KW-0067">ATP-binding</keyword>
<dbReference type="EMBL" id="CM026428">
    <property type="protein sequence ID" value="KAG0566526.1"/>
    <property type="molecule type" value="Genomic_DNA"/>
</dbReference>
<feature type="domain" description="Protein kinase" evidence="22">
    <location>
        <begin position="685"/>
        <end position="960"/>
    </location>
</feature>
<evidence type="ECO:0000256" key="4">
    <source>
        <dbReference type="ARBA" id="ARBA00022527"/>
    </source>
</evidence>
<evidence type="ECO:0000256" key="18">
    <source>
        <dbReference type="ARBA" id="ARBA00048679"/>
    </source>
</evidence>
<evidence type="ECO:0000256" key="8">
    <source>
        <dbReference type="ARBA" id="ARBA00022729"/>
    </source>
</evidence>
<comment type="catalytic activity">
    <reaction evidence="17">
        <text>L-threonyl-[protein] + ATP = O-phospho-L-threonyl-[protein] + ADP + H(+)</text>
        <dbReference type="Rhea" id="RHEA:46608"/>
        <dbReference type="Rhea" id="RHEA-COMP:11060"/>
        <dbReference type="Rhea" id="RHEA-COMP:11605"/>
        <dbReference type="ChEBI" id="CHEBI:15378"/>
        <dbReference type="ChEBI" id="CHEBI:30013"/>
        <dbReference type="ChEBI" id="CHEBI:30616"/>
        <dbReference type="ChEBI" id="CHEBI:61977"/>
        <dbReference type="ChEBI" id="CHEBI:456216"/>
        <dbReference type="EC" id="2.7.11.1"/>
    </reaction>
</comment>
<evidence type="ECO:0000256" key="21">
    <source>
        <dbReference type="SAM" id="Phobius"/>
    </source>
</evidence>
<comment type="similarity">
    <text evidence="2">Belongs to the protein kinase superfamily. Ser/Thr protein kinase family.</text>
</comment>
<feature type="compositionally biased region" description="Low complexity" evidence="20">
    <location>
        <begin position="961"/>
        <end position="974"/>
    </location>
</feature>
<dbReference type="EMBL" id="CM026428">
    <property type="protein sequence ID" value="KAG0566528.1"/>
    <property type="molecule type" value="Genomic_DNA"/>
</dbReference>
<comment type="catalytic activity">
    <reaction evidence="18">
        <text>L-seryl-[protein] + ATP = O-phospho-L-seryl-[protein] + ADP + H(+)</text>
        <dbReference type="Rhea" id="RHEA:17989"/>
        <dbReference type="Rhea" id="RHEA-COMP:9863"/>
        <dbReference type="Rhea" id="RHEA-COMP:11604"/>
        <dbReference type="ChEBI" id="CHEBI:15378"/>
        <dbReference type="ChEBI" id="CHEBI:29999"/>
        <dbReference type="ChEBI" id="CHEBI:30616"/>
        <dbReference type="ChEBI" id="CHEBI:83421"/>
        <dbReference type="ChEBI" id="CHEBI:456216"/>
        <dbReference type="EC" id="2.7.11.1"/>
    </reaction>
</comment>
<protein>
    <recommendedName>
        <fullName evidence="3">non-specific serine/threonine protein kinase</fullName>
        <ecNumber evidence="3">2.7.11.1</ecNumber>
    </recommendedName>
</protein>
<dbReference type="FunFam" id="1.10.510.10:FF:000309">
    <property type="entry name" value="Leucine-rich repeat receptor-like protein kinase"/>
    <property type="match status" value="1"/>
</dbReference>
<evidence type="ECO:0000256" key="2">
    <source>
        <dbReference type="ARBA" id="ARBA00008684"/>
    </source>
</evidence>
<evidence type="ECO:0000313" key="24">
    <source>
        <dbReference type="Proteomes" id="UP000822688"/>
    </source>
</evidence>
<dbReference type="InterPro" id="IPR011009">
    <property type="entry name" value="Kinase-like_dom_sf"/>
</dbReference>
<dbReference type="Pfam" id="PF07714">
    <property type="entry name" value="PK_Tyr_Ser-Thr"/>
    <property type="match status" value="1"/>
</dbReference>
<evidence type="ECO:0000256" key="7">
    <source>
        <dbReference type="ARBA" id="ARBA00022692"/>
    </source>
</evidence>
<proteinExistence type="inferred from homology"/>
<dbReference type="Gene3D" id="1.10.510.10">
    <property type="entry name" value="Transferase(Phosphotransferase) domain 1"/>
    <property type="match status" value="1"/>
</dbReference>
<dbReference type="InterPro" id="IPR001611">
    <property type="entry name" value="Leu-rich_rpt"/>
</dbReference>
<keyword evidence="4" id="KW-0723">Serine/threonine-protein kinase</keyword>
<evidence type="ECO:0000256" key="3">
    <source>
        <dbReference type="ARBA" id="ARBA00012513"/>
    </source>
</evidence>
<dbReference type="SMART" id="SM00369">
    <property type="entry name" value="LRR_TYP"/>
    <property type="match status" value="4"/>
</dbReference>
<keyword evidence="13 21" id="KW-1133">Transmembrane helix</keyword>
<evidence type="ECO:0000256" key="15">
    <source>
        <dbReference type="ARBA" id="ARBA00023170"/>
    </source>
</evidence>
<dbReference type="InterPro" id="IPR000719">
    <property type="entry name" value="Prot_kinase_dom"/>
</dbReference>
<evidence type="ECO:0000256" key="19">
    <source>
        <dbReference type="PROSITE-ProRule" id="PRU10141"/>
    </source>
</evidence>
<dbReference type="GO" id="GO:0004674">
    <property type="term" value="F:protein serine/threonine kinase activity"/>
    <property type="evidence" value="ECO:0007669"/>
    <property type="project" value="UniProtKB-KW"/>
</dbReference>
<keyword evidence="10 19" id="KW-0547">Nucleotide-binding</keyword>
<dbReference type="Pfam" id="PF00560">
    <property type="entry name" value="LRR_1"/>
    <property type="match status" value="4"/>
</dbReference>
<evidence type="ECO:0000256" key="10">
    <source>
        <dbReference type="ARBA" id="ARBA00022741"/>
    </source>
</evidence>
<dbReference type="InterPro" id="IPR032675">
    <property type="entry name" value="LRR_dom_sf"/>
</dbReference>
<evidence type="ECO:0000256" key="5">
    <source>
        <dbReference type="ARBA" id="ARBA00022614"/>
    </source>
</evidence>
<dbReference type="Gene3D" id="3.30.200.20">
    <property type="entry name" value="Phosphorylase Kinase, domain 1"/>
    <property type="match status" value="1"/>
</dbReference>
<keyword evidence="8" id="KW-0732">Signal</keyword>
<dbReference type="Proteomes" id="UP000822688">
    <property type="component" value="Chromosome 7"/>
</dbReference>
<evidence type="ECO:0000256" key="14">
    <source>
        <dbReference type="ARBA" id="ARBA00023136"/>
    </source>
</evidence>
<dbReference type="FunFam" id="3.80.10.10:FF:000095">
    <property type="entry name" value="LRR receptor-like serine/threonine-protein kinase GSO1"/>
    <property type="match status" value="1"/>
</dbReference>
<evidence type="ECO:0000256" key="1">
    <source>
        <dbReference type="ARBA" id="ARBA00004167"/>
    </source>
</evidence>
<dbReference type="SUPFAM" id="SSF56112">
    <property type="entry name" value="Protein kinase-like (PK-like)"/>
    <property type="match status" value="1"/>
</dbReference>
<dbReference type="InterPro" id="IPR013210">
    <property type="entry name" value="LRR_N_plant-typ"/>
</dbReference>
<dbReference type="InterPro" id="IPR001245">
    <property type="entry name" value="Ser-Thr/Tyr_kinase_cat_dom"/>
</dbReference>
<dbReference type="InterPro" id="IPR003591">
    <property type="entry name" value="Leu-rich_rpt_typical-subtyp"/>
</dbReference>
<keyword evidence="7 21" id="KW-0812">Transmembrane</keyword>
<dbReference type="GO" id="GO:0016020">
    <property type="term" value="C:membrane"/>
    <property type="evidence" value="ECO:0007669"/>
    <property type="project" value="UniProtKB-SubCell"/>
</dbReference>
<evidence type="ECO:0000256" key="16">
    <source>
        <dbReference type="ARBA" id="ARBA00023180"/>
    </source>
</evidence>
<dbReference type="Pfam" id="PF08263">
    <property type="entry name" value="LRRNT_2"/>
    <property type="match status" value="1"/>
</dbReference>
<evidence type="ECO:0000256" key="12">
    <source>
        <dbReference type="ARBA" id="ARBA00022840"/>
    </source>
</evidence>
<dbReference type="EC" id="2.7.11.1" evidence="3"/>
<dbReference type="Gene3D" id="3.80.10.10">
    <property type="entry name" value="Ribonuclease Inhibitor"/>
    <property type="match status" value="2"/>
</dbReference>
<feature type="region of interest" description="Disordered" evidence="20">
    <location>
        <begin position="961"/>
        <end position="997"/>
    </location>
</feature>
<dbReference type="SMART" id="SM00220">
    <property type="entry name" value="S_TKc"/>
    <property type="match status" value="1"/>
</dbReference>
<keyword evidence="6" id="KW-0808">Transferase</keyword>
<evidence type="ECO:0000313" key="23">
    <source>
        <dbReference type="EMBL" id="KAG0566526.1"/>
    </source>
</evidence>
<keyword evidence="16" id="KW-0325">Glycoprotein</keyword>
<dbReference type="PROSITE" id="PS00107">
    <property type="entry name" value="PROTEIN_KINASE_ATP"/>
    <property type="match status" value="1"/>
</dbReference>
<name>A0A8T0H3P3_CERPU</name>
<dbReference type="FunFam" id="3.30.200.20:FF:000039">
    <property type="entry name" value="receptor-like protein kinase FERONIA"/>
    <property type="match status" value="1"/>
</dbReference>
<comment type="subcellular location">
    <subcellularLocation>
        <location evidence="1">Membrane</location>
        <topology evidence="1">Single-pass membrane protein</topology>
    </subcellularLocation>
</comment>
<dbReference type="InterPro" id="IPR008271">
    <property type="entry name" value="Ser/Thr_kinase_AS"/>
</dbReference>
<keyword evidence="9" id="KW-0677">Repeat</keyword>
<dbReference type="Pfam" id="PF13855">
    <property type="entry name" value="LRR_8"/>
    <property type="match status" value="1"/>
</dbReference>
<evidence type="ECO:0000256" key="6">
    <source>
        <dbReference type="ARBA" id="ARBA00022679"/>
    </source>
</evidence>
<dbReference type="PROSITE" id="PS50011">
    <property type="entry name" value="PROTEIN_KINASE_DOM"/>
    <property type="match status" value="1"/>
</dbReference>
<evidence type="ECO:0000256" key="11">
    <source>
        <dbReference type="ARBA" id="ARBA00022777"/>
    </source>
</evidence>
<feature type="transmembrane region" description="Helical" evidence="21">
    <location>
        <begin position="611"/>
        <end position="635"/>
    </location>
</feature>
<dbReference type="SUPFAM" id="SSF52058">
    <property type="entry name" value="L domain-like"/>
    <property type="match status" value="1"/>
</dbReference>
<dbReference type="InterPro" id="IPR017441">
    <property type="entry name" value="Protein_kinase_ATP_BS"/>
</dbReference>
<comment type="caution">
    <text evidence="23">The sequence shown here is derived from an EMBL/GenBank/DDBJ whole genome shotgun (WGS) entry which is preliminary data.</text>
</comment>
<keyword evidence="15" id="KW-0675">Receptor</keyword>
<dbReference type="CDD" id="cd14066">
    <property type="entry name" value="STKc_IRAK"/>
    <property type="match status" value="1"/>
</dbReference>
<keyword evidence="24" id="KW-1185">Reference proteome</keyword>
<accession>A0A8T0H3P3</accession>
<evidence type="ECO:0000256" key="13">
    <source>
        <dbReference type="ARBA" id="ARBA00022989"/>
    </source>
</evidence>
<dbReference type="PROSITE" id="PS00108">
    <property type="entry name" value="PROTEIN_KINASE_ST"/>
    <property type="match status" value="1"/>
</dbReference>
<organism evidence="23 24">
    <name type="scientific">Ceratodon purpureus</name>
    <name type="common">Fire moss</name>
    <name type="synonym">Dicranum purpureum</name>
    <dbReference type="NCBI Taxonomy" id="3225"/>
    <lineage>
        <taxon>Eukaryota</taxon>
        <taxon>Viridiplantae</taxon>
        <taxon>Streptophyta</taxon>
        <taxon>Embryophyta</taxon>
        <taxon>Bryophyta</taxon>
        <taxon>Bryophytina</taxon>
        <taxon>Bryopsida</taxon>
        <taxon>Dicranidae</taxon>
        <taxon>Pseudoditrichales</taxon>
        <taxon>Ditrichaceae</taxon>
        <taxon>Ceratodon</taxon>
    </lineage>
</organism>
<gene>
    <name evidence="23" type="ORF">KC19_7G070000</name>
</gene>
<keyword evidence="5" id="KW-0433">Leucine-rich repeat</keyword>
<dbReference type="AlphaFoldDB" id="A0A8T0H3P3"/>